<evidence type="ECO:0000313" key="2">
    <source>
        <dbReference type="EMBL" id="CAB4187401.1"/>
    </source>
</evidence>
<sequence>MRAGVLGWSVRTLYALGELGPAVSSLGAGVGGSITRAREELASGRRSRVIVAPPGGKIL</sequence>
<organism evidence="2">
    <name type="scientific">uncultured Caudovirales phage</name>
    <dbReference type="NCBI Taxonomy" id="2100421"/>
    <lineage>
        <taxon>Viruses</taxon>
        <taxon>Duplodnaviria</taxon>
        <taxon>Heunggongvirae</taxon>
        <taxon>Uroviricota</taxon>
        <taxon>Caudoviricetes</taxon>
        <taxon>Peduoviridae</taxon>
        <taxon>Maltschvirus</taxon>
        <taxon>Maltschvirus maltsch</taxon>
    </lineage>
</organism>
<dbReference type="EMBL" id="LR797103">
    <property type="protein sequence ID" value="CAB4187401.1"/>
    <property type="molecule type" value="Genomic_DNA"/>
</dbReference>
<evidence type="ECO:0000313" key="3">
    <source>
        <dbReference type="EMBL" id="CAB4199781.1"/>
    </source>
</evidence>
<reference evidence="2" key="1">
    <citation type="submission" date="2020-05" db="EMBL/GenBank/DDBJ databases">
        <authorList>
            <person name="Chiriac C."/>
            <person name="Salcher M."/>
            <person name="Ghai R."/>
            <person name="Kavagutti S V."/>
        </authorList>
    </citation>
    <scope>NUCLEOTIDE SEQUENCE</scope>
</reference>
<protein>
    <submittedName>
        <fullName evidence="2">Uncharacterized protein</fullName>
    </submittedName>
</protein>
<dbReference type="EMBL" id="LR796875">
    <property type="protein sequence ID" value="CAB4172153.1"/>
    <property type="molecule type" value="Genomic_DNA"/>
</dbReference>
<proteinExistence type="predicted"/>
<dbReference type="EMBL" id="LR797295">
    <property type="protein sequence ID" value="CAB4199781.1"/>
    <property type="molecule type" value="Genomic_DNA"/>
</dbReference>
<gene>
    <name evidence="2" type="ORF">UFOVP1156_21</name>
    <name evidence="3" type="ORF">UFOVP1346_5</name>
    <name evidence="1" type="ORF">UFOVP921_45</name>
</gene>
<evidence type="ECO:0000313" key="1">
    <source>
        <dbReference type="EMBL" id="CAB4172153.1"/>
    </source>
</evidence>
<accession>A0A6J5R1B7</accession>
<name>A0A6J5R1B7_9CAUD</name>